<feature type="transmembrane region" description="Helical" evidence="4">
    <location>
        <begin position="378"/>
        <end position="399"/>
    </location>
</feature>
<feature type="transmembrane region" description="Helical" evidence="4">
    <location>
        <begin position="21"/>
        <end position="43"/>
    </location>
</feature>
<name>A0ABV7DSI3_9RHOB</name>
<dbReference type="InterPro" id="IPR011701">
    <property type="entry name" value="MFS"/>
</dbReference>
<feature type="transmembrane region" description="Helical" evidence="4">
    <location>
        <begin position="314"/>
        <end position="336"/>
    </location>
</feature>
<dbReference type="Proteomes" id="UP001595445">
    <property type="component" value="Unassembled WGS sequence"/>
</dbReference>
<dbReference type="Gene3D" id="1.20.1250.20">
    <property type="entry name" value="MFS general substrate transporter like domains"/>
    <property type="match status" value="1"/>
</dbReference>
<accession>A0ABV7DSI3</accession>
<feature type="transmembrane region" description="Helical" evidence="4">
    <location>
        <begin position="259"/>
        <end position="278"/>
    </location>
</feature>
<gene>
    <name evidence="5" type="ORF">ACFOD6_04725</name>
</gene>
<dbReference type="RefSeq" id="WP_197647285.1">
    <property type="nucleotide sequence ID" value="NZ_JAEACP010000026.1"/>
</dbReference>
<evidence type="ECO:0000256" key="2">
    <source>
        <dbReference type="ARBA" id="ARBA00022989"/>
    </source>
</evidence>
<evidence type="ECO:0000313" key="5">
    <source>
        <dbReference type="EMBL" id="MFC3085350.1"/>
    </source>
</evidence>
<keyword evidence="2 4" id="KW-1133">Transmembrane helix</keyword>
<evidence type="ECO:0000313" key="6">
    <source>
        <dbReference type="Proteomes" id="UP001595445"/>
    </source>
</evidence>
<protein>
    <submittedName>
        <fullName evidence="5">MFS transporter</fullName>
    </submittedName>
</protein>
<reference evidence="6" key="1">
    <citation type="journal article" date="2019" name="Int. J. Syst. Evol. Microbiol.">
        <title>The Global Catalogue of Microorganisms (GCM) 10K type strain sequencing project: providing services to taxonomists for standard genome sequencing and annotation.</title>
        <authorList>
            <consortium name="The Broad Institute Genomics Platform"/>
            <consortium name="The Broad Institute Genome Sequencing Center for Infectious Disease"/>
            <person name="Wu L."/>
            <person name="Ma J."/>
        </authorList>
    </citation>
    <scope>NUCLEOTIDE SEQUENCE [LARGE SCALE GENOMIC DNA]</scope>
    <source>
        <strain evidence="6">KCTC 62102</strain>
    </source>
</reference>
<feature type="transmembrane region" description="Helical" evidence="4">
    <location>
        <begin position="111"/>
        <end position="134"/>
    </location>
</feature>
<dbReference type="EMBL" id="JBHRSM010000009">
    <property type="protein sequence ID" value="MFC3085350.1"/>
    <property type="molecule type" value="Genomic_DNA"/>
</dbReference>
<keyword evidence="6" id="KW-1185">Reference proteome</keyword>
<feature type="transmembrane region" description="Helical" evidence="4">
    <location>
        <begin position="146"/>
        <end position="167"/>
    </location>
</feature>
<organism evidence="5 6">
    <name type="scientific">Tabrizicola soli</name>
    <dbReference type="NCBI Taxonomy" id="2185115"/>
    <lineage>
        <taxon>Bacteria</taxon>
        <taxon>Pseudomonadati</taxon>
        <taxon>Pseudomonadota</taxon>
        <taxon>Alphaproteobacteria</taxon>
        <taxon>Rhodobacterales</taxon>
        <taxon>Paracoccaceae</taxon>
        <taxon>Tabrizicola</taxon>
    </lineage>
</organism>
<dbReference type="Pfam" id="PF07690">
    <property type="entry name" value="MFS_1"/>
    <property type="match status" value="1"/>
</dbReference>
<sequence>MARAGSGTQASGAGEGGGAAVWLLAVGQTVVYAGSYYAFPALLPELEAATGWSKATLALGPSLAFLIMASLTVVTGRLVDRGLGGEMLVWGPVLAALGVAGMALAPTPAVWLAAWALVGVAQAGCLYETCFAFLTRRLGGGARAAITRVTLVAGFAGTLAFPLGHWVGERLGGQGGLAVFVGVTLLAMPCNLWAVRSLRRRERAGAAPVPAPSGVLAAALRRPAFWALVACFGLIWLNHGVLITYVLELFADRGAGPAMAATAAACIGPSQVAGRLLFMLGEARAGNARATLIALGGVVAASAVLWLAGLAPVLVFGFALAQGAGAGLMSILRPVLIAEILGREGFGTISGAVAMSPILASAVAPALGAWMLVAGGPVAVYAACLAMALTGWTIAALLLRFRAGEERG</sequence>
<feature type="transmembrane region" description="Helical" evidence="4">
    <location>
        <begin position="173"/>
        <end position="194"/>
    </location>
</feature>
<proteinExistence type="predicted"/>
<dbReference type="SUPFAM" id="SSF103473">
    <property type="entry name" value="MFS general substrate transporter"/>
    <property type="match status" value="1"/>
</dbReference>
<evidence type="ECO:0000256" key="1">
    <source>
        <dbReference type="ARBA" id="ARBA00022692"/>
    </source>
</evidence>
<keyword evidence="3 4" id="KW-0472">Membrane</keyword>
<feature type="transmembrane region" description="Helical" evidence="4">
    <location>
        <begin position="225"/>
        <end position="247"/>
    </location>
</feature>
<feature type="transmembrane region" description="Helical" evidence="4">
    <location>
        <begin position="290"/>
        <end position="308"/>
    </location>
</feature>
<feature type="transmembrane region" description="Helical" evidence="4">
    <location>
        <begin position="87"/>
        <end position="105"/>
    </location>
</feature>
<keyword evidence="1 4" id="KW-0812">Transmembrane</keyword>
<comment type="caution">
    <text evidence="5">The sequence shown here is derived from an EMBL/GenBank/DDBJ whole genome shotgun (WGS) entry which is preliminary data.</text>
</comment>
<feature type="transmembrane region" description="Helical" evidence="4">
    <location>
        <begin position="348"/>
        <end position="372"/>
    </location>
</feature>
<evidence type="ECO:0000256" key="4">
    <source>
        <dbReference type="SAM" id="Phobius"/>
    </source>
</evidence>
<feature type="transmembrane region" description="Helical" evidence="4">
    <location>
        <begin position="55"/>
        <end position="75"/>
    </location>
</feature>
<dbReference type="InterPro" id="IPR036259">
    <property type="entry name" value="MFS_trans_sf"/>
</dbReference>
<evidence type="ECO:0000256" key="3">
    <source>
        <dbReference type="ARBA" id="ARBA00023136"/>
    </source>
</evidence>